<evidence type="ECO:0000256" key="13">
    <source>
        <dbReference type="ARBA" id="ARBA00048342"/>
    </source>
</evidence>
<comment type="catalytic activity">
    <reaction evidence="12">
        <text>5,6-dihydrouridine(16) in tRNA + NADP(+) = uridine(16) in tRNA + NADPH + H(+)</text>
        <dbReference type="Rhea" id="RHEA:53376"/>
        <dbReference type="Rhea" id="RHEA-COMP:13543"/>
        <dbReference type="Rhea" id="RHEA-COMP:13544"/>
        <dbReference type="ChEBI" id="CHEBI:15378"/>
        <dbReference type="ChEBI" id="CHEBI:57783"/>
        <dbReference type="ChEBI" id="CHEBI:58349"/>
        <dbReference type="ChEBI" id="CHEBI:65315"/>
        <dbReference type="ChEBI" id="CHEBI:74443"/>
        <dbReference type="EC" id="1.3.1.88"/>
    </reaction>
    <physiologicalReaction direction="right-to-left" evidence="12">
        <dbReference type="Rhea" id="RHEA:53378"/>
    </physiologicalReaction>
</comment>
<evidence type="ECO:0000256" key="2">
    <source>
        <dbReference type="ARBA" id="ARBA00022630"/>
    </source>
</evidence>
<evidence type="ECO:0000256" key="7">
    <source>
        <dbReference type="ARBA" id="ARBA00023002"/>
    </source>
</evidence>
<comment type="catalytic activity">
    <reaction evidence="16">
        <text>5,6-dihydrouridine(17) in tRNA + NADP(+) = uridine(17) in tRNA + NADPH + H(+)</text>
        <dbReference type="Rhea" id="RHEA:53368"/>
        <dbReference type="Rhea" id="RHEA-COMP:13541"/>
        <dbReference type="Rhea" id="RHEA-COMP:13542"/>
        <dbReference type="ChEBI" id="CHEBI:15378"/>
        <dbReference type="ChEBI" id="CHEBI:57783"/>
        <dbReference type="ChEBI" id="CHEBI:58349"/>
        <dbReference type="ChEBI" id="CHEBI:65315"/>
        <dbReference type="ChEBI" id="CHEBI:74443"/>
        <dbReference type="EC" id="1.3.1.88"/>
    </reaction>
    <physiologicalReaction direction="right-to-left" evidence="16">
        <dbReference type="Rhea" id="RHEA:53370"/>
    </physiologicalReaction>
</comment>
<dbReference type="STRING" id="2282107.A0A286UTN3"/>
<keyword evidence="4" id="KW-0507">mRNA processing</keyword>
<comment type="catalytic activity">
    <reaction evidence="14">
        <text>5,6-dihydrouridine(16) in tRNA + NAD(+) = uridine(16) in tRNA + NADH + H(+)</text>
        <dbReference type="Rhea" id="RHEA:53380"/>
        <dbReference type="Rhea" id="RHEA-COMP:13543"/>
        <dbReference type="Rhea" id="RHEA-COMP:13544"/>
        <dbReference type="ChEBI" id="CHEBI:15378"/>
        <dbReference type="ChEBI" id="CHEBI:57540"/>
        <dbReference type="ChEBI" id="CHEBI:57945"/>
        <dbReference type="ChEBI" id="CHEBI:65315"/>
        <dbReference type="ChEBI" id="CHEBI:74443"/>
        <dbReference type="EC" id="1.3.1.88"/>
    </reaction>
    <physiologicalReaction direction="right-to-left" evidence="14">
        <dbReference type="Rhea" id="RHEA:53382"/>
    </physiologicalReaction>
</comment>
<dbReference type="Proteomes" id="UP000217199">
    <property type="component" value="Unassembled WGS sequence"/>
</dbReference>
<dbReference type="CDD" id="cd02801">
    <property type="entry name" value="DUS_like_FMN"/>
    <property type="match status" value="1"/>
</dbReference>
<dbReference type="PROSITE" id="PS01136">
    <property type="entry name" value="UPF0034"/>
    <property type="match status" value="1"/>
</dbReference>
<dbReference type="GO" id="GO:0017150">
    <property type="term" value="F:tRNA dihydrouridine synthase activity"/>
    <property type="evidence" value="ECO:0007669"/>
    <property type="project" value="InterPro"/>
</dbReference>
<evidence type="ECO:0000256" key="1">
    <source>
        <dbReference type="ARBA" id="ARBA00001917"/>
    </source>
</evidence>
<accession>A0A286UTN3</accession>
<dbReference type="FunCoup" id="A0A286UTN3">
    <property type="interactions" value="320"/>
</dbReference>
<comment type="similarity">
    <text evidence="9">Belongs to the Dus family. Dus1 subfamily.</text>
</comment>
<dbReference type="InParanoid" id="A0A286UTN3"/>
<dbReference type="PANTHER" id="PTHR11082">
    <property type="entry name" value="TRNA-DIHYDROURIDINE SYNTHASE"/>
    <property type="match status" value="1"/>
</dbReference>
<comment type="catalytic activity">
    <reaction evidence="13">
        <text>a 5,6-dihydrouridine in mRNA + NAD(+) = a uridine in mRNA + NADH + H(+)</text>
        <dbReference type="Rhea" id="RHEA:69851"/>
        <dbReference type="Rhea" id="RHEA-COMP:14658"/>
        <dbReference type="Rhea" id="RHEA-COMP:17789"/>
        <dbReference type="ChEBI" id="CHEBI:15378"/>
        <dbReference type="ChEBI" id="CHEBI:57540"/>
        <dbReference type="ChEBI" id="CHEBI:57945"/>
        <dbReference type="ChEBI" id="CHEBI:65315"/>
        <dbReference type="ChEBI" id="CHEBI:74443"/>
    </reaction>
    <physiologicalReaction direction="right-to-left" evidence="13">
        <dbReference type="Rhea" id="RHEA:69853"/>
    </physiologicalReaction>
</comment>
<feature type="domain" description="DUS-like FMN-binding" evidence="17">
    <location>
        <begin position="33"/>
        <end position="262"/>
    </location>
</feature>
<keyword evidence="2" id="KW-0285">Flavoprotein</keyword>
<evidence type="ECO:0000313" key="19">
    <source>
        <dbReference type="Proteomes" id="UP000217199"/>
    </source>
</evidence>
<sequence length="431" mass="48899">MCEALSDEHRTKRRKITGHDLYKDILGSPKFIVAPMVEQSELPWRILSRRYGAQLVYTPMIGARMFSEEKHKNYKDQAFNLIHGEEGGPHDRPLIVQFSANDPETLLRAAKLVENHCDAVDINFGCPQDIARRGHYGSFLQDDWDLIYKLINILHENLSIPVTAKFRVFSTIEKTVEYAKMMERAGAQILTCHGRTRDQRGHNTGLADWDKIKAVKEAVSVPVFANGNILFHEDIVRCLDVTGADAVMSAEANLYNPTVFLGASKLSSFSSSKLESTTSSSDQILDPLSTRSTRSRDEFFVFSSRDPDENQDIHHKDGGAYLSASSLAHEYLDIVRALKTQTSGSAVKGHLFKLLRPTLGVHTDLRERLGKVGSSKKEKKTWDDVLREYDEIIDEIERRSIDEINKVREGKIKLDDLVRKDELEFMYISID</sequence>
<keyword evidence="7" id="KW-0560">Oxidoreductase</keyword>
<comment type="catalytic activity">
    <reaction evidence="15">
        <text>a 5,6-dihydrouridine in mRNA + NADP(+) = a uridine in mRNA + NADPH + H(+)</text>
        <dbReference type="Rhea" id="RHEA:69855"/>
        <dbReference type="Rhea" id="RHEA-COMP:14658"/>
        <dbReference type="Rhea" id="RHEA-COMP:17789"/>
        <dbReference type="ChEBI" id="CHEBI:15378"/>
        <dbReference type="ChEBI" id="CHEBI:57783"/>
        <dbReference type="ChEBI" id="CHEBI:58349"/>
        <dbReference type="ChEBI" id="CHEBI:65315"/>
        <dbReference type="ChEBI" id="CHEBI:74443"/>
    </reaction>
    <physiologicalReaction direction="right-to-left" evidence="15">
        <dbReference type="Rhea" id="RHEA:69857"/>
    </physiologicalReaction>
</comment>
<dbReference type="InterPro" id="IPR035587">
    <property type="entry name" value="DUS-like_FMN-bd"/>
</dbReference>
<evidence type="ECO:0000256" key="9">
    <source>
        <dbReference type="ARBA" id="ARBA00038313"/>
    </source>
</evidence>
<evidence type="ECO:0000256" key="12">
    <source>
        <dbReference type="ARBA" id="ARBA00047652"/>
    </source>
</evidence>
<dbReference type="Pfam" id="PF01207">
    <property type="entry name" value="Dus"/>
    <property type="match status" value="1"/>
</dbReference>
<evidence type="ECO:0000256" key="10">
    <source>
        <dbReference type="ARBA" id="ARBA00038890"/>
    </source>
</evidence>
<evidence type="ECO:0000259" key="17">
    <source>
        <dbReference type="Pfam" id="PF01207"/>
    </source>
</evidence>
<gene>
    <name evidence="18" type="ORF">PNOK_0288500</name>
</gene>
<keyword evidence="8" id="KW-0520">NAD</keyword>
<comment type="cofactor">
    <cofactor evidence="1">
        <name>FMN</name>
        <dbReference type="ChEBI" id="CHEBI:58210"/>
    </cofactor>
</comment>
<dbReference type="EMBL" id="NBII01000002">
    <property type="protein sequence ID" value="PAV22928.1"/>
    <property type="molecule type" value="Genomic_DNA"/>
</dbReference>
<dbReference type="EC" id="1.3.1.88" evidence="10"/>
<dbReference type="InterPro" id="IPR013785">
    <property type="entry name" value="Aldolase_TIM"/>
</dbReference>
<protein>
    <recommendedName>
        <fullName evidence="10">tRNA-dihydrouridine(16/17) synthase [NAD(P)(+)]</fullName>
        <ecNumber evidence="10">1.3.1.88</ecNumber>
    </recommendedName>
</protein>
<dbReference type="OrthoDB" id="272303at2759"/>
<dbReference type="GO" id="GO:0006397">
    <property type="term" value="P:mRNA processing"/>
    <property type="evidence" value="ECO:0007669"/>
    <property type="project" value="UniProtKB-KW"/>
</dbReference>
<evidence type="ECO:0000256" key="6">
    <source>
        <dbReference type="ARBA" id="ARBA00022857"/>
    </source>
</evidence>
<proteinExistence type="inferred from homology"/>
<evidence type="ECO:0000256" key="4">
    <source>
        <dbReference type="ARBA" id="ARBA00022664"/>
    </source>
</evidence>
<keyword evidence="3" id="KW-0288">FMN</keyword>
<comment type="catalytic activity">
    <reaction evidence="11">
        <text>5,6-dihydrouridine(17) in tRNA + NAD(+) = uridine(17) in tRNA + NADH + H(+)</text>
        <dbReference type="Rhea" id="RHEA:53372"/>
        <dbReference type="Rhea" id="RHEA-COMP:13541"/>
        <dbReference type="Rhea" id="RHEA-COMP:13542"/>
        <dbReference type="ChEBI" id="CHEBI:15378"/>
        <dbReference type="ChEBI" id="CHEBI:57540"/>
        <dbReference type="ChEBI" id="CHEBI:57945"/>
        <dbReference type="ChEBI" id="CHEBI:65315"/>
        <dbReference type="ChEBI" id="CHEBI:74443"/>
        <dbReference type="EC" id="1.3.1.88"/>
    </reaction>
    <physiologicalReaction direction="right-to-left" evidence="11">
        <dbReference type="Rhea" id="RHEA:53374"/>
    </physiologicalReaction>
</comment>
<evidence type="ECO:0000313" key="18">
    <source>
        <dbReference type="EMBL" id="PAV22928.1"/>
    </source>
</evidence>
<dbReference type="GO" id="GO:0050660">
    <property type="term" value="F:flavin adenine dinucleotide binding"/>
    <property type="evidence" value="ECO:0007669"/>
    <property type="project" value="InterPro"/>
</dbReference>
<keyword evidence="5" id="KW-0819">tRNA processing</keyword>
<dbReference type="AlphaFoldDB" id="A0A286UTN3"/>
<name>A0A286UTN3_9AGAM</name>
<evidence type="ECO:0000256" key="14">
    <source>
        <dbReference type="ARBA" id="ARBA00048934"/>
    </source>
</evidence>
<dbReference type="PANTHER" id="PTHR11082:SF5">
    <property type="entry name" value="TRNA-DIHYDROURIDINE(16_17) SYNTHASE [NAD(P)(+)]-LIKE"/>
    <property type="match status" value="1"/>
</dbReference>
<dbReference type="SUPFAM" id="SSF51395">
    <property type="entry name" value="FMN-linked oxidoreductases"/>
    <property type="match status" value="1"/>
</dbReference>
<dbReference type="Gene3D" id="3.20.20.70">
    <property type="entry name" value="Aldolase class I"/>
    <property type="match status" value="1"/>
</dbReference>
<keyword evidence="6" id="KW-0521">NADP</keyword>
<evidence type="ECO:0000256" key="16">
    <source>
        <dbReference type="ARBA" id="ARBA00049467"/>
    </source>
</evidence>
<evidence type="ECO:0000256" key="8">
    <source>
        <dbReference type="ARBA" id="ARBA00023027"/>
    </source>
</evidence>
<comment type="caution">
    <text evidence="18">The sequence shown here is derived from an EMBL/GenBank/DDBJ whole genome shotgun (WGS) entry which is preliminary data.</text>
</comment>
<dbReference type="InterPro" id="IPR018517">
    <property type="entry name" value="tRNA_hU_synthase_CS"/>
</dbReference>
<evidence type="ECO:0000256" key="15">
    <source>
        <dbReference type="ARBA" id="ARBA00049447"/>
    </source>
</evidence>
<evidence type="ECO:0000256" key="5">
    <source>
        <dbReference type="ARBA" id="ARBA00022694"/>
    </source>
</evidence>
<organism evidence="18 19">
    <name type="scientific">Pyrrhoderma noxium</name>
    <dbReference type="NCBI Taxonomy" id="2282107"/>
    <lineage>
        <taxon>Eukaryota</taxon>
        <taxon>Fungi</taxon>
        <taxon>Dikarya</taxon>
        <taxon>Basidiomycota</taxon>
        <taxon>Agaricomycotina</taxon>
        <taxon>Agaricomycetes</taxon>
        <taxon>Hymenochaetales</taxon>
        <taxon>Hymenochaetaceae</taxon>
        <taxon>Pyrrhoderma</taxon>
    </lineage>
</organism>
<keyword evidence="19" id="KW-1185">Reference proteome</keyword>
<reference evidence="18 19" key="1">
    <citation type="journal article" date="2017" name="Mol. Ecol.">
        <title>Comparative and population genomic landscape of Phellinus noxius: A hypervariable fungus causing root rot in trees.</title>
        <authorList>
            <person name="Chung C.L."/>
            <person name="Lee T.J."/>
            <person name="Akiba M."/>
            <person name="Lee H.H."/>
            <person name="Kuo T.H."/>
            <person name="Liu D."/>
            <person name="Ke H.M."/>
            <person name="Yokoi T."/>
            <person name="Roa M.B."/>
            <person name="Lu M.J."/>
            <person name="Chang Y.Y."/>
            <person name="Ann P.J."/>
            <person name="Tsai J.N."/>
            <person name="Chen C.Y."/>
            <person name="Tzean S.S."/>
            <person name="Ota Y."/>
            <person name="Hattori T."/>
            <person name="Sahashi N."/>
            <person name="Liou R.F."/>
            <person name="Kikuchi T."/>
            <person name="Tsai I.J."/>
        </authorList>
    </citation>
    <scope>NUCLEOTIDE SEQUENCE [LARGE SCALE GENOMIC DNA]</scope>
    <source>
        <strain evidence="18 19">FFPRI411160</strain>
    </source>
</reference>
<evidence type="ECO:0000256" key="11">
    <source>
        <dbReference type="ARBA" id="ARBA00047287"/>
    </source>
</evidence>
<evidence type="ECO:0000256" key="3">
    <source>
        <dbReference type="ARBA" id="ARBA00022643"/>
    </source>
</evidence>